<name>X1L117_9ZZZZ</name>
<dbReference type="Pfam" id="PF01875">
    <property type="entry name" value="Memo"/>
    <property type="match status" value="1"/>
</dbReference>
<reference evidence="1" key="1">
    <citation type="journal article" date="2014" name="Front. Microbiol.">
        <title>High frequency of phylogenetically diverse reductive dehalogenase-homologous genes in deep subseafloor sedimentary metagenomes.</title>
        <authorList>
            <person name="Kawai M."/>
            <person name="Futagami T."/>
            <person name="Toyoda A."/>
            <person name="Takaki Y."/>
            <person name="Nishi S."/>
            <person name="Hori S."/>
            <person name="Arai W."/>
            <person name="Tsubouchi T."/>
            <person name="Morono Y."/>
            <person name="Uchiyama I."/>
            <person name="Ito T."/>
            <person name="Fujiyama A."/>
            <person name="Inagaki F."/>
            <person name="Takami H."/>
        </authorList>
    </citation>
    <scope>NUCLEOTIDE SEQUENCE</scope>
    <source>
        <strain evidence="1">Expedition CK06-06</strain>
    </source>
</reference>
<dbReference type="NCBIfam" id="TIGR04336">
    <property type="entry name" value="AmmeMemoSam_B"/>
    <property type="match status" value="1"/>
</dbReference>
<proteinExistence type="predicted"/>
<protein>
    <submittedName>
        <fullName evidence="1">Uncharacterized protein</fullName>
    </submittedName>
</protein>
<dbReference type="AlphaFoldDB" id="X1L117"/>
<evidence type="ECO:0000313" key="1">
    <source>
        <dbReference type="EMBL" id="GAH87888.1"/>
    </source>
</evidence>
<accession>X1L117</accession>
<comment type="caution">
    <text evidence="1">The sequence shown here is derived from an EMBL/GenBank/DDBJ whole genome shotgun (WGS) entry which is preliminary data.</text>
</comment>
<dbReference type="InterPro" id="IPR002737">
    <property type="entry name" value="MEMO1_fam"/>
</dbReference>
<organism evidence="1">
    <name type="scientific">marine sediment metagenome</name>
    <dbReference type="NCBI Taxonomy" id="412755"/>
    <lineage>
        <taxon>unclassified sequences</taxon>
        <taxon>metagenomes</taxon>
        <taxon>ecological metagenomes</taxon>
    </lineage>
</organism>
<gene>
    <name evidence="1" type="ORF">S03H2_58329</name>
</gene>
<dbReference type="EMBL" id="BARU01037429">
    <property type="protein sequence ID" value="GAH87888.1"/>
    <property type="molecule type" value="Genomic_DNA"/>
</dbReference>
<sequence>MPPRAQAVALGTSVGEIISRDEARKIVCIGSTDLTHYGPRYGFTPMGVGTEALKWADSVNDRKFIDLALKLEPRGMLNSAAEHCNACGAGAAAAAVAAAKTLGKTQGVLLAHTNSNEIMLRKMGTTSRESVGYAAIVF</sequence>
<dbReference type="Gene3D" id="3.40.830.10">
    <property type="entry name" value="LigB-like"/>
    <property type="match status" value="1"/>
</dbReference>